<accession>A5B0Q1</accession>
<evidence type="ECO:0000313" key="4">
    <source>
        <dbReference type="EMBL" id="CAN78526.1"/>
    </source>
</evidence>
<evidence type="ECO:0000256" key="1">
    <source>
        <dbReference type="SAM" id="MobiDB-lite"/>
    </source>
</evidence>
<gene>
    <name evidence="4" type="ORF">VITISV_001832</name>
</gene>
<sequence>MDVNGAFLKGILSEEVYVEQPRGFEDPKFPNHVYRLKKTLYGLKQVPRVCLALCFVEEMKIDLEMSMVGELTFILGLQIRQLKDGIFLSQSKYAKELIKNVGLESIKHFRTPMSTTTQLSKDAFDIPTPTRSGMLRIEKTHLMFVSLLVIVLWFGLKLLYATPMDEANDKDYEIEQGTINIHCYNSSAINISKNLKFSENRSEAIPLAPPDKDESAKSRGT</sequence>
<evidence type="ECO:0000256" key="2">
    <source>
        <dbReference type="SAM" id="Phobius"/>
    </source>
</evidence>
<feature type="compositionally biased region" description="Basic and acidic residues" evidence="1">
    <location>
        <begin position="210"/>
        <end position="221"/>
    </location>
</feature>
<dbReference type="InterPro" id="IPR013103">
    <property type="entry name" value="RVT_2"/>
</dbReference>
<dbReference type="Pfam" id="PF07727">
    <property type="entry name" value="RVT_2"/>
    <property type="match status" value="1"/>
</dbReference>
<evidence type="ECO:0000259" key="3">
    <source>
        <dbReference type="Pfam" id="PF07727"/>
    </source>
</evidence>
<keyword evidence="2" id="KW-0812">Transmembrane</keyword>
<reference evidence="4" key="1">
    <citation type="journal article" date="2007" name="PLoS ONE">
        <title>The first genome sequence of an elite grapevine cultivar (Pinot noir Vitis vinifera L.): coping with a highly heterozygous genome.</title>
        <authorList>
            <person name="Velasco R."/>
            <person name="Zharkikh A."/>
            <person name="Troggio M."/>
            <person name="Cartwright D.A."/>
            <person name="Cestaro A."/>
            <person name="Pruss D."/>
            <person name="Pindo M."/>
            <person name="FitzGerald L.M."/>
            <person name="Vezzulli S."/>
            <person name="Reid J."/>
            <person name="Malacarne G."/>
            <person name="Iliev D."/>
            <person name="Coppola G."/>
            <person name="Wardell B."/>
            <person name="Micheletti D."/>
            <person name="Macalma T."/>
            <person name="Facci M."/>
            <person name="Mitchell J.T."/>
            <person name="Perazzolli M."/>
            <person name="Eldredge G."/>
            <person name="Gatto P."/>
            <person name="Oyzerski R."/>
            <person name="Moretto M."/>
            <person name="Gutin N."/>
            <person name="Stefanini M."/>
            <person name="Chen Y."/>
            <person name="Segala C."/>
            <person name="Davenport C."/>
            <person name="Dematte L."/>
            <person name="Mraz A."/>
            <person name="Battilana J."/>
            <person name="Stormo K."/>
            <person name="Costa F."/>
            <person name="Tao Q."/>
            <person name="Si-Ammour A."/>
            <person name="Harkins T."/>
            <person name="Lackey A."/>
            <person name="Perbost C."/>
            <person name="Taillon B."/>
            <person name="Stella A."/>
            <person name="Solovyev V."/>
            <person name="Fawcett J.A."/>
            <person name="Sterck L."/>
            <person name="Vandepoele K."/>
            <person name="Grando S.M."/>
            <person name="Toppo S."/>
            <person name="Moser C."/>
            <person name="Lanchbury J."/>
            <person name="Bogden R."/>
            <person name="Skolnick M."/>
            <person name="Sgaramella V."/>
            <person name="Bhatnagar S.K."/>
            <person name="Fontana P."/>
            <person name="Gutin A."/>
            <person name="Van de Peer Y."/>
            <person name="Salamini F."/>
            <person name="Viola R."/>
        </authorList>
    </citation>
    <scope>NUCLEOTIDE SEQUENCE</scope>
</reference>
<proteinExistence type="predicted"/>
<feature type="transmembrane region" description="Helical" evidence="2">
    <location>
        <begin position="141"/>
        <end position="160"/>
    </location>
</feature>
<dbReference type="EMBL" id="AM442564">
    <property type="protein sequence ID" value="CAN78526.1"/>
    <property type="molecule type" value="Genomic_DNA"/>
</dbReference>
<protein>
    <recommendedName>
        <fullName evidence="3">Reverse transcriptase Ty1/copia-type domain-containing protein</fullName>
    </recommendedName>
</protein>
<name>A5B0Q1_VITVI</name>
<organism evidence="4">
    <name type="scientific">Vitis vinifera</name>
    <name type="common">Grape</name>
    <dbReference type="NCBI Taxonomy" id="29760"/>
    <lineage>
        <taxon>Eukaryota</taxon>
        <taxon>Viridiplantae</taxon>
        <taxon>Streptophyta</taxon>
        <taxon>Embryophyta</taxon>
        <taxon>Tracheophyta</taxon>
        <taxon>Spermatophyta</taxon>
        <taxon>Magnoliopsida</taxon>
        <taxon>eudicotyledons</taxon>
        <taxon>Gunneridae</taxon>
        <taxon>Pentapetalae</taxon>
        <taxon>rosids</taxon>
        <taxon>Vitales</taxon>
        <taxon>Vitaceae</taxon>
        <taxon>Viteae</taxon>
        <taxon>Vitis</taxon>
    </lineage>
</organism>
<keyword evidence="2" id="KW-1133">Transmembrane helix</keyword>
<dbReference type="AlphaFoldDB" id="A5B0Q1"/>
<keyword evidence="2" id="KW-0472">Membrane</keyword>
<feature type="region of interest" description="Disordered" evidence="1">
    <location>
        <begin position="202"/>
        <end position="221"/>
    </location>
</feature>
<feature type="domain" description="Reverse transcriptase Ty1/copia-type" evidence="3">
    <location>
        <begin position="1"/>
        <end position="49"/>
    </location>
</feature>